<accession>A0AA37PJT8</accession>
<protein>
    <submittedName>
        <fullName evidence="2">Uncharacterized protein</fullName>
    </submittedName>
</protein>
<evidence type="ECO:0000313" key="3">
    <source>
        <dbReference type="Proteomes" id="UP001139505"/>
    </source>
</evidence>
<proteinExistence type="predicted"/>
<gene>
    <name evidence="2" type="ORF">NJB18185_11360</name>
</gene>
<name>A0AA37PJT8_9MYCO</name>
<organism evidence="2 3">
    <name type="scientific">Mycobacterium montefiorense</name>
    <dbReference type="NCBI Taxonomy" id="154654"/>
    <lineage>
        <taxon>Bacteria</taxon>
        <taxon>Bacillati</taxon>
        <taxon>Actinomycetota</taxon>
        <taxon>Actinomycetes</taxon>
        <taxon>Mycobacteriales</taxon>
        <taxon>Mycobacteriaceae</taxon>
        <taxon>Mycobacterium</taxon>
        <taxon>Mycobacterium simiae complex</taxon>
    </lineage>
</organism>
<evidence type="ECO:0000256" key="1">
    <source>
        <dbReference type="SAM" id="MobiDB-lite"/>
    </source>
</evidence>
<reference evidence="2" key="2">
    <citation type="submission" date="2022-04" db="EMBL/GenBank/DDBJ databases">
        <authorList>
            <person name="Komine T."/>
            <person name="Fukano H."/>
            <person name="Wada S."/>
        </authorList>
    </citation>
    <scope>NUCLEOTIDE SEQUENCE</scope>
    <source>
        <strain evidence="2">NJB18185</strain>
    </source>
</reference>
<comment type="caution">
    <text evidence="2">The sequence shown here is derived from an EMBL/GenBank/DDBJ whole genome shotgun (WGS) entry which is preliminary data.</text>
</comment>
<dbReference type="AlphaFoldDB" id="A0AA37PJT8"/>
<sequence length="80" mass="9061">MRETNQRIDVDRDQLMLAVGIQFRKPPVRAEPGIIDQHLDRTSLEPHREGIDARPGAQVPDDHFDVNPGSAMANSLRHRV</sequence>
<dbReference type="Proteomes" id="UP001139505">
    <property type="component" value="Unassembled WGS sequence"/>
</dbReference>
<feature type="region of interest" description="Disordered" evidence="1">
    <location>
        <begin position="48"/>
        <end position="80"/>
    </location>
</feature>
<reference evidence="2" key="1">
    <citation type="journal article" date="2022" name="Microbiol. Resour. Announc.">
        <title>Draft Genome Sequences of Eight Mycobacterium montefiorense Strains Isolated from Salamanders in Captivity.</title>
        <authorList>
            <person name="Komine T."/>
            <person name="Ihara H."/>
            <person name="Fukano H."/>
            <person name="Hoshino Y."/>
            <person name="Kurata O."/>
            <person name="Wada S."/>
        </authorList>
    </citation>
    <scope>NUCLEOTIDE SEQUENCE</scope>
    <source>
        <strain evidence="2">NJB18185</strain>
    </source>
</reference>
<dbReference type="EMBL" id="BQYH01000005">
    <property type="protein sequence ID" value="GKU71360.1"/>
    <property type="molecule type" value="Genomic_DNA"/>
</dbReference>
<evidence type="ECO:0000313" key="2">
    <source>
        <dbReference type="EMBL" id="GKU71360.1"/>
    </source>
</evidence>